<evidence type="ECO:0000313" key="2">
    <source>
        <dbReference type="EMBL" id="KAH3878612.1"/>
    </source>
</evidence>
<evidence type="ECO:0000259" key="1">
    <source>
        <dbReference type="Pfam" id="PF20700"/>
    </source>
</evidence>
<gene>
    <name evidence="2" type="ORF">DPMN_002509</name>
</gene>
<dbReference type="Proteomes" id="UP000828390">
    <property type="component" value="Unassembled WGS sequence"/>
</dbReference>
<dbReference type="EMBL" id="JAIWYP010000001">
    <property type="protein sequence ID" value="KAH3878612.1"/>
    <property type="molecule type" value="Genomic_DNA"/>
</dbReference>
<evidence type="ECO:0000313" key="3">
    <source>
        <dbReference type="Proteomes" id="UP000828390"/>
    </source>
</evidence>
<protein>
    <recommendedName>
        <fullName evidence="1">Mutator-like transposase domain-containing protein</fullName>
    </recommendedName>
</protein>
<comment type="caution">
    <text evidence="2">The sequence shown here is derived from an EMBL/GenBank/DDBJ whole genome shotgun (WGS) entry which is preliminary data.</text>
</comment>
<sequence>MEFITKRKKNLLNFAFKPGRPGSAKGIKHHYENRSNSYTYVRLERSSFEARVAYNENILTFRDVDGSQTPAKPLRLQANRISYVDMLWVPSSSKVHPDLLTNKVYVPALLQSMMSSENKKQWLRSAKCKGDLVIDGSASVKWGLGMKERLLCTRCRYVGKHYKLYNEVPSSIRGRKAAQINVGSQIGVASTSIGNTGFRRILNTTNIIAPSPLAMQKQANKVNTALKSLNERSMCDIRKNLVAENAKIGQQDPFLVNVEGDTCYNNPIFKSDATPFQAETIAISTMCENNTKDKQIVGVLVSNKLCRTSSMSRNKGQPVQCPNHRGHCTANVSQRESIGDEGKYKEVLGHLISKDIKISNFTCNGDSRAIQGVRKSHGHNVGHLRDLRHLGNSLKCELNKAPFSKGMLKGHSKCNIRSRFALLVKARCIAELKAAHKKIQDDIITLKKVMVNVISTIILCLNGYRGTSCAKYSCVCAGTNRQAKNFMPNNVKVKMVDSDQQVLRKCIEMVLGQAALDATKLLTTTKKCEAANRSYQAVNPKSVTFSRNCVGHIHRQVYRQVYKLNNGYANSVIAKTMEFHANLTQGSKDIKQLAYEDRNDLNRKQTSATIKARAPRARTRNYRYKLHEELHYGKGISDPKPDFEGLPHLKHHKYA</sequence>
<dbReference type="AlphaFoldDB" id="A0A9D4RU21"/>
<reference evidence="2" key="1">
    <citation type="journal article" date="2019" name="bioRxiv">
        <title>The Genome of the Zebra Mussel, Dreissena polymorpha: A Resource for Invasive Species Research.</title>
        <authorList>
            <person name="McCartney M.A."/>
            <person name="Auch B."/>
            <person name="Kono T."/>
            <person name="Mallez S."/>
            <person name="Zhang Y."/>
            <person name="Obille A."/>
            <person name="Becker A."/>
            <person name="Abrahante J.E."/>
            <person name="Garbe J."/>
            <person name="Badalamenti J.P."/>
            <person name="Herman A."/>
            <person name="Mangelson H."/>
            <person name="Liachko I."/>
            <person name="Sullivan S."/>
            <person name="Sone E.D."/>
            <person name="Koren S."/>
            <person name="Silverstein K.A.T."/>
            <person name="Beckman K.B."/>
            <person name="Gohl D.M."/>
        </authorList>
    </citation>
    <scope>NUCLEOTIDE SEQUENCE</scope>
    <source>
        <strain evidence="2">Duluth1</strain>
        <tissue evidence="2">Whole animal</tissue>
    </source>
</reference>
<organism evidence="2 3">
    <name type="scientific">Dreissena polymorpha</name>
    <name type="common">Zebra mussel</name>
    <name type="synonym">Mytilus polymorpha</name>
    <dbReference type="NCBI Taxonomy" id="45954"/>
    <lineage>
        <taxon>Eukaryota</taxon>
        <taxon>Metazoa</taxon>
        <taxon>Spiralia</taxon>
        <taxon>Lophotrochozoa</taxon>
        <taxon>Mollusca</taxon>
        <taxon>Bivalvia</taxon>
        <taxon>Autobranchia</taxon>
        <taxon>Heteroconchia</taxon>
        <taxon>Euheterodonta</taxon>
        <taxon>Imparidentia</taxon>
        <taxon>Neoheterodontei</taxon>
        <taxon>Myida</taxon>
        <taxon>Dreissenoidea</taxon>
        <taxon>Dreissenidae</taxon>
        <taxon>Dreissena</taxon>
    </lineage>
</organism>
<reference evidence="2" key="2">
    <citation type="submission" date="2020-11" db="EMBL/GenBank/DDBJ databases">
        <authorList>
            <person name="McCartney M.A."/>
            <person name="Auch B."/>
            <person name="Kono T."/>
            <person name="Mallez S."/>
            <person name="Becker A."/>
            <person name="Gohl D.M."/>
            <person name="Silverstein K.A.T."/>
            <person name="Koren S."/>
            <person name="Bechman K.B."/>
            <person name="Herman A."/>
            <person name="Abrahante J.E."/>
            <person name="Garbe J."/>
        </authorList>
    </citation>
    <scope>NUCLEOTIDE SEQUENCE</scope>
    <source>
        <strain evidence="2">Duluth1</strain>
        <tissue evidence="2">Whole animal</tissue>
    </source>
</reference>
<proteinExistence type="predicted"/>
<dbReference type="InterPro" id="IPR049012">
    <property type="entry name" value="Mutator_transp_dom"/>
</dbReference>
<dbReference type="Pfam" id="PF20700">
    <property type="entry name" value="Mutator"/>
    <property type="match status" value="1"/>
</dbReference>
<accession>A0A9D4RU21</accession>
<name>A0A9D4RU21_DREPO</name>
<feature type="domain" description="Mutator-like transposase" evidence="1">
    <location>
        <begin position="113"/>
        <end position="476"/>
    </location>
</feature>
<keyword evidence="3" id="KW-1185">Reference proteome</keyword>